<dbReference type="AlphaFoldDB" id="A0A220U0W9"/>
<proteinExistence type="predicted"/>
<keyword evidence="2" id="KW-1133">Transmembrane helix</keyword>
<dbReference type="PANTHER" id="PTHR40027:SF1">
    <property type="entry name" value="CELL DIVISION PROTEIN DIVIC"/>
    <property type="match status" value="1"/>
</dbReference>
<feature type="transmembrane region" description="Helical" evidence="2">
    <location>
        <begin position="37"/>
        <end position="56"/>
    </location>
</feature>
<dbReference type="InterPro" id="IPR007060">
    <property type="entry name" value="FtsL/DivIC"/>
</dbReference>
<accession>A0A220U0W9</accession>
<dbReference type="RefSeq" id="WP_089060961.1">
    <property type="nucleotide sequence ID" value="NZ_CP022315.1"/>
</dbReference>
<keyword evidence="2" id="KW-0472">Membrane</keyword>
<dbReference type="PANTHER" id="PTHR40027">
    <property type="entry name" value="CELL DIVISION PROTEIN DIVIC"/>
    <property type="match status" value="1"/>
</dbReference>
<evidence type="ECO:0000256" key="1">
    <source>
        <dbReference type="SAM" id="Coils"/>
    </source>
</evidence>
<dbReference type="OrthoDB" id="2991180at2"/>
<evidence type="ECO:0000313" key="4">
    <source>
        <dbReference type="Proteomes" id="UP000198312"/>
    </source>
</evidence>
<keyword evidence="3" id="KW-0132">Cell division</keyword>
<protein>
    <submittedName>
        <fullName evidence="3">Cell division protein</fullName>
    </submittedName>
</protein>
<feature type="coiled-coil region" evidence="1">
    <location>
        <begin position="62"/>
        <end position="96"/>
    </location>
</feature>
<keyword evidence="1" id="KW-0175">Coiled coil</keyword>
<dbReference type="KEGG" id="vil:CFK37_05790"/>
<name>A0A220U0W9_9BACI</name>
<dbReference type="Proteomes" id="UP000198312">
    <property type="component" value="Chromosome"/>
</dbReference>
<dbReference type="Pfam" id="PF04977">
    <property type="entry name" value="DivIC"/>
    <property type="match status" value="1"/>
</dbReference>
<gene>
    <name evidence="3" type="ORF">CFK37_05790</name>
</gene>
<sequence length="126" mass="14904">MTAKEKTVTRLSSDYMQQYDAHKGREKRKKQRLIRRLVLFSIVALIVIGSMATYHVKQRVLQADKQEQYAQTQEKMATLQKKEANLNEEIQLLQNEEYVLDIARTNYFFSKEGELIFKIPDEEPSY</sequence>
<evidence type="ECO:0000256" key="2">
    <source>
        <dbReference type="SAM" id="Phobius"/>
    </source>
</evidence>
<dbReference type="EMBL" id="CP022315">
    <property type="protein sequence ID" value="ASK61700.1"/>
    <property type="molecule type" value="Genomic_DNA"/>
</dbReference>
<keyword evidence="3" id="KW-0131">Cell cycle</keyword>
<reference evidence="3 4" key="1">
    <citation type="submission" date="2017-07" db="EMBL/GenBank/DDBJ databases">
        <title>Virgibacillus sp. LM2416.</title>
        <authorList>
            <person name="Tak E.J."/>
            <person name="Bae J.-W."/>
        </authorList>
    </citation>
    <scope>NUCLEOTIDE SEQUENCE [LARGE SCALE GENOMIC DNA]</scope>
    <source>
        <strain evidence="3 4">LM2416</strain>
    </source>
</reference>
<dbReference type="GO" id="GO:0051301">
    <property type="term" value="P:cell division"/>
    <property type="evidence" value="ECO:0007669"/>
    <property type="project" value="UniProtKB-KW"/>
</dbReference>
<keyword evidence="2" id="KW-0812">Transmembrane</keyword>
<organism evidence="3 4">
    <name type="scientific">Virgibacillus phasianinus</name>
    <dbReference type="NCBI Taxonomy" id="2017483"/>
    <lineage>
        <taxon>Bacteria</taxon>
        <taxon>Bacillati</taxon>
        <taxon>Bacillota</taxon>
        <taxon>Bacilli</taxon>
        <taxon>Bacillales</taxon>
        <taxon>Bacillaceae</taxon>
        <taxon>Virgibacillus</taxon>
    </lineage>
</organism>
<keyword evidence="4" id="KW-1185">Reference proteome</keyword>
<dbReference type="InterPro" id="IPR039076">
    <property type="entry name" value="DivIC"/>
</dbReference>
<evidence type="ECO:0000313" key="3">
    <source>
        <dbReference type="EMBL" id="ASK61700.1"/>
    </source>
</evidence>